<keyword evidence="3" id="KW-1185">Reference proteome</keyword>
<dbReference type="EMBL" id="JARIHO010000060">
    <property type="protein sequence ID" value="KAJ7315728.1"/>
    <property type="molecule type" value="Genomic_DNA"/>
</dbReference>
<feature type="region of interest" description="Disordered" evidence="1">
    <location>
        <begin position="1"/>
        <end position="39"/>
    </location>
</feature>
<name>A0AAD7EFL7_9AGAR</name>
<protein>
    <submittedName>
        <fullName evidence="2">Uncharacterized protein</fullName>
    </submittedName>
</protein>
<feature type="compositionally biased region" description="Gly residues" evidence="1">
    <location>
        <begin position="1"/>
        <end position="10"/>
    </location>
</feature>
<accession>A0AAD7EFL7</accession>
<gene>
    <name evidence="2" type="ORF">DFH08DRAFT_820301</name>
</gene>
<dbReference type="Proteomes" id="UP001218218">
    <property type="component" value="Unassembled WGS sequence"/>
</dbReference>
<organism evidence="2 3">
    <name type="scientific">Mycena albidolilacea</name>
    <dbReference type="NCBI Taxonomy" id="1033008"/>
    <lineage>
        <taxon>Eukaryota</taxon>
        <taxon>Fungi</taxon>
        <taxon>Dikarya</taxon>
        <taxon>Basidiomycota</taxon>
        <taxon>Agaricomycotina</taxon>
        <taxon>Agaricomycetes</taxon>
        <taxon>Agaricomycetidae</taxon>
        <taxon>Agaricales</taxon>
        <taxon>Marasmiineae</taxon>
        <taxon>Mycenaceae</taxon>
        <taxon>Mycena</taxon>
    </lineage>
</organism>
<comment type="caution">
    <text evidence="2">The sequence shown here is derived from an EMBL/GenBank/DDBJ whole genome shotgun (WGS) entry which is preliminary data.</text>
</comment>
<evidence type="ECO:0000256" key="1">
    <source>
        <dbReference type="SAM" id="MobiDB-lite"/>
    </source>
</evidence>
<sequence>MEQGGKGGGSSSENLKSGKRKVDVWHSAPQRNRIATPPNQWLRRMSNNAGRKADMVRRGVVDATQDTTRGILTENDRQGINVPHSAKMIQSGRLRALSIGVRSEQSTRDCDADDDTNYMQRPIDSGAEAAEQDDLDIDDESNYLQTFVGNDAEASDSEQHCWDVDDETNYPQTSVAMPRLIQRKMIKTQAASTVAAAVLPRAPAA</sequence>
<dbReference type="AlphaFoldDB" id="A0AAD7EFL7"/>
<evidence type="ECO:0000313" key="2">
    <source>
        <dbReference type="EMBL" id="KAJ7315728.1"/>
    </source>
</evidence>
<evidence type="ECO:0000313" key="3">
    <source>
        <dbReference type="Proteomes" id="UP001218218"/>
    </source>
</evidence>
<reference evidence="2" key="1">
    <citation type="submission" date="2023-03" db="EMBL/GenBank/DDBJ databases">
        <title>Massive genome expansion in bonnet fungi (Mycena s.s.) driven by repeated elements and novel gene families across ecological guilds.</title>
        <authorList>
            <consortium name="Lawrence Berkeley National Laboratory"/>
            <person name="Harder C.B."/>
            <person name="Miyauchi S."/>
            <person name="Viragh M."/>
            <person name="Kuo A."/>
            <person name="Thoen E."/>
            <person name="Andreopoulos B."/>
            <person name="Lu D."/>
            <person name="Skrede I."/>
            <person name="Drula E."/>
            <person name="Henrissat B."/>
            <person name="Morin E."/>
            <person name="Kohler A."/>
            <person name="Barry K."/>
            <person name="LaButti K."/>
            <person name="Morin E."/>
            <person name="Salamov A."/>
            <person name="Lipzen A."/>
            <person name="Mereny Z."/>
            <person name="Hegedus B."/>
            <person name="Baldrian P."/>
            <person name="Stursova M."/>
            <person name="Weitz H."/>
            <person name="Taylor A."/>
            <person name="Grigoriev I.V."/>
            <person name="Nagy L.G."/>
            <person name="Martin F."/>
            <person name="Kauserud H."/>
        </authorList>
    </citation>
    <scope>NUCLEOTIDE SEQUENCE</scope>
    <source>
        <strain evidence="2">CBHHK002</strain>
    </source>
</reference>
<proteinExistence type="predicted"/>